<evidence type="ECO:0000256" key="3">
    <source>
        <dbReference type="ARBA" id="ARBA00022593"/>
    </source>
</evidence>
<dbReference type="AlphaFoldDB" id="A0A7I8V792"/>
<proteinExistence type="predicted"/>
<accession>A0A7I8V792</accession>
<gene>
    <name evidence="6" type="ORF">DGYR_LOCUS1344</name>
</gene>
<evidence type="ECO:0000313" key="7">
    <source>
        <dbReference type="Proteomes" id="UP000549394"/>
    </source>
</evidence>
<comment type="caution">
    <text evidence="6">The sequence shown here is derived from an EMBL/GenBank/DDBJ whole genome shotgun (WGS) entry which is preliminary data.</text>
</comment>
<sequence>MFGSIWNFCKRHRRKFFFTGILVGGSYAAFRFVYSKYMKSRKEESEKMMEKVRKKHLFESNQKTCDLTVHSLIPTLRNVLNNILDCEGILEKLKSKTDNKVALWEELKVKTFTRTISSIYATSLLIVYLKVQLNIVSGLMFTEIEKTNEEGKRITNDVQKKYLSTINYLLEHGIEGLIQKINIAVNEYISGISLKANIAINSIEELTRQIRHRVECQQTDGHHETSTKSLLSYILNSNQLEANGELKELLNFTKDVTESSDFHKVLSVCLESGFALFYDNVANELKEANPSTVSLANSSLPMAKVVPIITNFYGKVMKEGQNNYIQMLLRKNVLQDFAANIYEAFSSNTEMRAD</sequence>
<dbReference type="Pfam" id="PF04882">
    <property type="entry name" value="Peroxin-3"/>
    <property type="match status" value="2"/>
</dbReference>
<dbReference type="Proteomes" id="UP000549394">
    <property type="component" value="Unassembled WGS sequence"/>
</dbReference>
<keyword evidence="3" id="KW-0962">Peroxisome biogenesis</keyword>
<evidence type="ECO:0000256" key="5">
    <source>
        <dbReference type="ARBA" id="ARBA00029630"/>
    </source>
</evidence>
<evidence type="ECO:0000256" key="4">
    <source>
        <dbReference type="ARBA" id="ARBA00025338"/>
    </source>
</evidence>
<evidence type="ECO:0000256" key="1">
    <source>
        <dbReference type="ARBA" id="ARBA00011494"/>
    </source>
</evidence>
<reference evidence="6 7" key="1">
    <citation type="submission" date="2020-08" db="EMBL/GenBank/DDBJ databases">
        <authorList>
            <person name="Hejnol A."/>
        </authorList>
    </citation>
    <scope>NUCLEOTIDE SEQUENCE [LARGE SCALE GENOMIC DNA]</scope>
</reference>
<evidence type="ECO:0000313" key="6">
    <source>
        <dbReference type="EMBL" id="CAD5112147.1"/>
    </source>
</evidence>
<comment type="function">
    <text evidence="4">Involved in peroxisome biosynthesis and integrity. Assembles membrane vesicles before the matrix proteins are translocated. As a docking factor for PEX19, is necessary for the import of peroxisomal membrane proteins in the peroxisomes.</text>
</comment>
<dbReference type="GO" id="GO:0005778">
    <property type="term" value="C:peroxisomal membrane"/>
    <property type="evidence" value="ECO:0007669"/>
    <property type="project" value="InterPro"/>
</dbReference>
<keyword evidence="7" id="KW-1185">Reference proteome</keyword>
<dbReference type="PANTHER" id="PTHR28080">
    <property type="entry name" value="PEROXISOMAL BIOGENESIS FACTOR 3"/>
    <property type="match status" value="1"/>
</dbReference>
<dbReference type="EMBL" id="CAJFCJ010000002">
    <property type="protein sequence ID" value="CAD5112147.1"/>
    <property type="molecule type" value="Genomic_DNA"/>
</dbReference>
<name>A0A7I8V792_9ANNE</name>
<protein>
    <recommendedName>
        <fullName evidence="2">Peroxisomal biogenesis factor 3</fullName>
    </recommendedName>
    <alternativeName>
        <fullName evidence="5">Peroxisomal assembly protein PEX3</fullName>
    </alternativeName>
</protein>
<dbReference type="GO" id="GO:0030674">
    <property type="term" value="F:protein-macromolecule adaptor activity"/>
    <property type="evidence" value="ECO:0007669"/>
    <property type="project" value="TreeGrafter"/>
</dbReference>
<evidence type="ECO:0000256" key="2">
    <source>
        <dbReference type="ARBA" id="ARBA00014294"/>
    </source>
</evidence>
<dbReference type="InterPro" id="IPR006966">
    <property type="entry name" value="Peroxin-3"/>
</dbReference>
<dbReference type="GO" id="GO:0045046">
    <property type="term" value="P:protein import into peroxisome membrane"/>
    <property type="evidence" value="ECO:0007669"/>
    <property type="project" value="TreeGrafter"/>
</dbReference>
<dbReference type="OrthoDB" id="45930at2759"/>
<dbReference type="PANTHER" id="PTHR28080:SF1">
    <property type="entry name" value="PEROXISOMAL BIOGENESIS FACTOR 3"/>
    <property type="match status" value="1"/>
</dbReference>
<comment type="subunit">
    <text evidence="1">Interacts with PEX19.</text>
</comment>
<organism evidence="6 7">
    <name type="scientific">Dimorphilus gyrociliatus</name>
    <dbReference type="NCBI Taxonomy" id="2664684"/>
    <lineage>
        <taxon>Eukaryota</taxon>
        <taxon>Metazoa</taxon>
        <taxon>Spiralia</taxon>
        <taxon>Lophotrochozoa</taxon>
        <taxon>Annelida</taxon>
        <taxon>Polychaeta</taxon>
        <taxon>Polychaeta incertae sedis</taxon>
        <taxon>Dinophilidae</taxon>
        <taxon>Dimorphilus</taxon>
    </lineage>
</organism>